<feature type="region of interest" description="Disordered" evidence="2">
    <location>
        <begin position="61"/>
        <end position="91"/>
    </location>
</feature>
<protein>
    <submittedName>
        <fullName evidence="3">Uncharacterized protein</fullName>
    </submittedName>
</protein>
<proteinExistence type="predicted"/>
<evidence type="ECO:0000256" key="1">
    <source>
        <dbReference type="SAM" id="Coils"/>
    </source>
</evidence>
<feature type="compositionally biased region" description="Pro residues" evidence="2">
    <location>
        <begin position="67"/>
        <end position="80"/>
    </location>
</feature>
<organism evidence="3">
    <name type="scientific">viral metagenome</name>
    <dbReference type="NCBI Taxonomy" id="1070528"/>
    <lineage>
        <taxon>unclassified sequences</taxon>
        <taxon>metagenomes</taxon>
        <taxon>organismal metagenomes</taxon>
    </lineage>
</organism>
<feature type="coiled-coil region" evidence="1">
    <location>
        <begin position="1"/>
        <end position="43"/>
    </location>
</feature>
<dbReference type="EMBL" id="MT143568">
    <property type="protein sequence ID" value="QJA98282.1"/>
    <property type="molecule type" value="Genomic_DNA"/>
</dbReference>
<dbReference type="AlphaFoldDB" id="A0A6M3LXJ7"/>
<accession>A0A6M3LXJ7</accession>
<evidence type="ECO:0000256" key="2">
    <source>
        <dbReference type="SAM" id="MobiDB-lite"/>
    </source>
</evidence>
<gene>
    <name evidence="3" type="ORF">MM171A02020_0004</name>
</gene>
<name>A0A6M3LXJ7_9ZZZZ</name>
<evidence type="ECO:0000313" key="3">
    <source>
        <dbReference type="EMBL" id="QJA98282.1"/>
    </source>
</evidence>
<keyword evidence="1" id="KW-0175">Coiled coil</keyword>
<sequence>MGEEKLSVAEVEDQIADYREECHRQVQEMLEDHQNRILDLESDHRFGLVELYIRLEKARVREEAATPPSPARPATTPPAESPAHTPCISET</sequence>
<reference evidence="3" key="1">
    <citation type="submission" date="2020-03" db="EMBL/GenBank/DDBJ databases">
        <title>The deep terrestrial virosphere.</title>
        <authorList>
            <person name="Holmfeldt K."/>
            <person name="Nilsson E."/>
            <person name="Simone D."/>
            <person name="Lopez-Fernandez M."/>
            <person name="Wu X."/>
            <person name="de Brujin I."/>
            <person name="Lundin D."/>
            <person name="Andersson A."/>
            <person name="Bertilsson S."/>
            <person name="Dopson M."/>
        </authorList>
    </citation>
    <scope>NUCLEOTIDE SEQUENCE</scope>
    <source>
        <strain evidence="3">MM171A02020</strain>
    </source>
</reference>